<evidence type="ECO:0000256" key="4">
    <source>
        <dbReference type="ARBA" id="ARBA00022989"/>
    </source>
</evidence>
<evidence type="ECO:0000313" key="9">
    <source>
        <dbReference type="Proteomes" id="UP000176421"/>
    </source>
</evidence>
<proteinExistence type="inferred from homology"/>
<dbReference type="InterPro" id="IPR051401">
    <property type="entry name" value="GtrA_CellWall_Glycosyl"/>
</dbReference>
<feature type="transmembrane region" description="Helical" evidence="6">
    <location>
        <begin position="139"/>
        <end position="158"/>
    </location>
</feature>
<evidence type="ECO:0000259" key="7">
    <source>
        <dbReference type="Pfam" id="PF04138"/>
    </source>
</evidence>
<evidence type="ECO:0000256" key="6">
    <source>
        <dbReference type="SAM" id="Phobius"/>
    </source>
</evidence>
<dbReference type="AlphaFoldDB" id="A0A1G2HXV5"/>
<dbReference type="PANTHER" id="PTHR38459:SF1">
    <property type="entry name" value="PROPHAGE BACTOPRENOL-LINKED GLUCOSE TRANSLOCASE HOMOLOG"/>
    <property type="match status" value="1"/>
</dbReference>
<keyword evidence="5 6" id="KW-0472">Membrane</keyword>
<comment type="caution">
    <text evidence="8">The sequence shown here is derived from an EMBL/GenBank/DDBJ whole genome shotgun (WGS) entry which is preliminary data.</text>
</comment>
<feature type="transmembrane region" description="Helical" evidence="6">
    <location>
        <begin position="98"/>
        <end position="118"/>
    </location>
</feature>
<dbReference type="InterPro" id="IPR007267">
    <property type="entry name" value="GtrA_DPMS_TM"/>
</dbReference>
<reference evidence="8 9" key="1">
    <citation type="journal article" date="2016" name="Nat. Commun.">
        <title>Thousands of microbial genomes shed light on interconnected biogeochemical processes in an aquifer system.</title>
        <authorList>
            <person name="Anantharaman K."/>
            <person name="Brown C.T."/>
            <person name="Hug L.A."/>
            <person name="Sharon I."/>
            <person name="Castelle C.J."/>
            <person name="Probst A.J."/>
            <person name="Thomas B.C."/>
            <person name="Singh A."/>
            <person name="Wilkins M.J."/>
            <person name="Karaoz U."/>
            <person name="Brodie E.L."/>
            <person name="Williams K.H."/>
            <person name="Hubbard S.S."/>
            <person name="Banfield J.F."/>
        </authorList>
    </citation>
    <scope>NUCLEOTIDE SEQUENCE [LARGE SCALE GENOMIC DNA]</scope>
</reference>
<evidence type="ECO:0000256" key="3">
    <source>
        <dbReference type="ARBA" id="ARBA00022692"/>
    </source>
</evidence>
<keyword evidence="4 6" id="KW-1133">Transmembrane helix</keyword>
<dbReference type="STRING" id="1802206.A3D35_00750"/>
<evidence type="ECO:0000256" key="1">
    <source>
        <dbReference type="ARBA" id="ARBA00004141"/>
    </source>
</evidence>
<dbReference type="PANTHER" id="PTHR38459">
    <property type="entry name" value="PROPHAGE BACTOPRENOL-LINKED GLUCOSE TRANSLOCASE HOMOLOG"/>
    <property type="match status" value="1"/>
</dbReference>
<organism evidence="8 9">
    <name type="scientific">Candidatus Staskawiczbacteria bacterium RIFCSPHIGHO2_02_FULL_34_9</name>
    <dbReference type="NCBI Taxonomy" id="1802206"/>
    <lineage>
        <taxon>Bacteria</taxon>
        <taxon>Candidatus Staskawicziibacteriota</taxon>
    </lineage>
</organism>
<dbReference type="Proteomes" id="UP000176421">
    <property type="component" value="Unassembled WGS sequence"/>
</dbReference>
<feature type="transmembrane region" description="Helical" evidence="6">
    <location>
        <begin position="170"/>
        <end position="190"/>
    </location>
</feature>
<sequence length="199" mass="23047">MKLIDVILALVSGRIIAFLLQDLLKELGISSGFYVFLIVWLGFPLFSLFCLWISYLIGKKFLFVYQMAKFLLVGAVATIVDLKVFELFYWLISYFISVSLLFPKGISFLIATFLKYWGNKHWAFLKHEKENIKKEVTQFFFVTVIGMVIDIVAFYVFVNIVGPQYGVSETFWVKISVIFAGIVAAVWNFAGYKFWVFKK</sequence>
<comment type="subcellular location">
    <subcellularLocation>
        <location evidence="1">Membrane</location>
        <topology evidence="1">Multi-pass membrane protein</topology>
    </subcellularLocation>
</comment>
<evidence type="ECO:0000256" key="2">
    <source>
        <dbReference type="ARBA" id="ARBA00009399"/>
    </source>
</evidence>
<comment type="similarity">
    <text evidence="2">Belongs to the GtrA family.</text>
</comment>
<evidence type="ECO:0000256" key="5">
    <source>
        <dbReference type="ARBA" id="ARBA00023136"/>
    </source>
</evidence>
<feature type="transmembrane region" description="Helical" evidence="6">
    <location>
        <begin position="33"/>
        <end position="58"/>
    </location>
</feature>
<gene>
    <name evidence="8" type="ORF">A3D35_00750</name>
</gene>
<feature type="domain" description="GtrA/DPMS transmembrane" evidence="7">
    <location>
        <begin position="69"/>
        <end position="197"/>
    </location>
</feature>
<dbReference type="EMBL" id="MHOS01000041">
    <property type="protein sequence ID" value="OGZ67249.1"/>
    <property type="molecule type" value="Genomic_DNA"/>
</dbReference>
<protein>
    <recommendedName>
        <fullName evidence="7">GtrA/DPMS transmembrane domain-containing protein</fullName>
    </recommendedName>
</protein>
<dbReference type="Pfam" id="PF04138">
    <property type="entry name" value="GtrA_DPMS_TM"/>
    <property type="match status" value="1"/>
</dbReference>
<accession>A0A1G2HXV5</accession>
<evidence type="ECO:0000313" key="8">
    <source>
        <dbReference type="EMBL" id="OGZ67249.1"/>
    </source>
</evidence>
<dbReference type="GO" id="GO:0005886">
    <property type="term" value="C:plasma membrane"/>
    <property type="evidence" value="ECO:0007669"/>
    <property type="project" value="TreeGrafter"/>
</dbReference>
<keyword evidence="3 6" id="KW-0812">Transmembrane</keyword>
<dbReference type="GO" id="GO:0000271">
    <property type="term" value="P:polysaccharide biosynthetic process"/>
    <property type="evidence" value="ECO:0007669"/>
    <property type="project" value="InterPro"/>
</dbReference>
<name>A0A1G2HXV5_9BACT</name>